<dbReference type="InterPro" id="IPR032710">
    <property type="entry name" value="NTF2-like_dom_sf"/>
</dbReference>
<reference evidence="1" key="2">
    <citation type="submission" date="2022-10" db="EMBL/GenBank/DDBJ databases">
        <authorList>
            <consortium name="ENA_rothamsted_submissions"/>
            <consortium name="culmorum"/>
            <person name="King R."/>
        </authorList>
    </citation>
    <scope>NUCLEOTIDE SEQUENCE</scope>
</reference>
<proteinExistence type="predicted"/>
<dbReference type="SUPFAM" id="SSF54427">
    <property type="entry name" value="NTF2-like"/>
    <property type="match status" value="1"/>
</dbReference>
<gene>
    <name evidence="1" type="ORF">PHAECO_LOCUS2602</name>
</gene>
<dbReference type="PANTHER" id="PTHR21084:SF1">
    <property type="entry name" value="DENSE INCISORS"/>
    <property type="match status" value="1"/>
</dbReference>
<dbReference type="Proteomes" id="UP001153737">
    <property type="component" value="Chromosome 11"/>
</dbReference>
<dbReference type="OrthoDB" id="6407068at2759"/>
<dbReference type="PANTHER" id="PTHR21084">
    <property type="entry name" value="DENSE INCISORS"/>
    <property type="match status" value="1"/>
</dbReference>
<reference evidence="1" key="1">
    <citation type="submission" date="2022-01" db="EMBL/GenBank/DDBJ databases">
        <authorList>
            <person name="King R."/>
        </authorList>
    </citation>
    <scope>NUCLEOTIDE SEQUENCE</scope>
</reference>
<protein>
    <submittedName>
        <fullName evidence="1">Uncharacterized protein</fullName>
    </submittedName>
</protein>
<evidence type="ECO:0000313" key="2">
    <source>
        <dbReference type="Proteomes" id="UP001153737"/>
    </source>
</evidence>
<dbReference type="AlphaFoldDB" id="A0A9N9SFE3"/>
<name>A0A9N9SFE3_PHACE</name>
<dbReference type="EMBL" id="OU896717">
    <property type="protein sequence ID" value="CAG9815014.1"/>
    <property type="molecule type" value="Genomic_DNA"/>
</dbReference>
<accession>A0A9N9SFE3</accession>
<organism evidence="1 2">
    <name type="scientific">Phaedon cochleariae</name>
    <name type="common">Mustard beetle</name>
    <dbReference type="NCBI Taxonomy" id="80249"/>
    <lineage>
        <taxon>Eukaryota</taxon>
        <taxon>Metazoa</taxon>
        <taxon>Ecdysozoa</taxon>
        <taxon>Arthropoda</taxon>
        <taxon>Hexapoda</taxon>
        <taxon>Insecta</taxon>
        <taxon>Pterygota</taxon>
        <taxon>Neoptera</taxon>
        <taxon>Endopterygota</taxon>
        <taxon>Coleoptera</taxon>
        <taxon>Polyphaga</taxon>
        <taxon>Cucujiformia</taxon>
        <taxon>Chrysomeloidea</taxon>
        <taxon>Chrysomelidae</taxon>
        <taxon>Chrysomelinae</taxon>
        <taxon>Chrysomelini</taxon>
        <taxon>Phaedon</taxon>
    </lineage>
</organism>
<dbReference type="Pfam" id="PF15008">
    <property type="entry name" value="DUF4518"/>
    <property type="match status" value="1"/>
</dbReference>
<dbReference type="Gene3D" id="3.10.450.50">
    <property type="match status" value="1"/>
</dbReference>
<dbReference type="InterPro" id="IPR026698">
    <property type="entry name" value="UPF_C3orf38"/>
</dbReference>
<evidence type="ECO:0000313" key="1">
    <source>
        <dbReference type="EMBL" id="CAG9815014.1"/>
    </source>
</evidence>
<keyword evidence="2" id="KW-1185">Reference proteome</keyword>
<sequence>MTNPQSENGVIEILKKLEENDLLALSRTVTQGLLKIRSTDEAIAGILKYSPDGLSILRRKAVTREILFSYLDEKNVKLKLPITKNELVDATLAYWDTSGIPYTTANSSQVMCTQTQDSNGVVKSNSPSDIEGVSALAEQFVQWFYTMMNTEGIGSEHFYPDGKLKLNKITGGECDTNIIENSPDDIARELFDIKLQYGLFFNPNVSKEGTQGRMDPHGLVTVMACGTLHVQDSCVGVFEQVFALARDPYCDNNWKIKNTELNLRSKSGVIGQPSLCDSELTLDLLMLPSNS</sequence>